<dbReference type="SUPFAM" id="SSF52540">
    <property type="entry name" value="P-loop containing nucleoside triphosphate hydrolases"/>
    <property type="match status" value="1"/>
</dbReference>
<evidence type="ECO:0000313" key="2">
    <source>
        <dbReference type="Proteomes" id="UP001597546"/>
    </source>
</evidence>
<evidence type="ECO:0008006" key="3">
    <source>
        <dbReference type="Google" id="ProtNLM"/>
    </source>
</evidence>
<accession>A0ABW5TMR7</accession>
<dbReference type="Proteomes" id="UP001597546">
    <property type="component" value="Unassembled WGS sequence"/>
</dbReference>
<evidence type="ECO:0000313" key="1">
    <source>
        <dbReference type="EMBL" id="MFD2730556.1"/>
    </source>
</evidence>
<dbReference type="RefSeq" id="WP_379040671.1">
    <property type="nucleotide sequence ID" value="NZ_JBHSKW010000005.1"/>
</dbReference>
<protein>
    <recommendedName>
        <fullName evidence="3">Rad50/SbcC-type AAA domain-containing protein</fullName>
    </recommendedName>
</protein>
<name>A0ABW5TMR7_9SPHI</name>
<dbReference type="Gene3D" id="3.40.50.300">
    <property type="entry name" value="P-loop containing nucleotide triphosphate hydrolases"/>
    <property type="match status" value="1"/>
</dbReference>
<proteinExistence type="predicted"/>
<organism evidence="1 2">
    <name type="scientific">Pedobacter alpinus</name>
    <dbReference type="NCBI Taxonomy" id="1590643"/>
    <lineage>
        <taxon>Bacteria</taxon>
        <taxon>Pseudomonadati</taxon>
        <taxon>Bacteroidota</taxon>
        <taxon>Sphingobacteriia</taxon>
        <taxon>Sphingobacteriales</taxon>
        <taxon>Sphingobacteriaceae</taxon>
        <taxon>Pedobacter</taxon>
    </lineage>
</organism>
<gene>
    <name evidence="1" type="ORF">ACFSSE_02470</name>
</gene>
<reference evidence="2" key="1">
    <citation type="journal article" date="2019" name="Int. J. Syst. Evol. Microbiol.">
        <title>The Global Catalogue of Microorganisms (GCM) 10K type strain sequencing project: providing services to taxonomists for standard genome sequencing and annotation.</title>
        <authorList>
            <consortium name="The Broad Institute Genomics Platform"/>
            <consortium name="The Broad Institute Genome Sequencing Center for Infectious Disease"/>
            <person name="Wu L."/>
            <person name="Ma J."/>
        </authorList>
    </citation>
    <scope>NUCLEOTIDE SEQUENCE [LARGE SCALE GENOMIC DNA]</scope>
    <source>
        <strain evidence="2">KCTC 42456</strain>
    </source>
</reference>
<keyword evidence="2" id="KW-1185">Reference proteome</keyword>
<dbReference type="InterPro" id="IPR027417">
    <property type="entry name" value="P-loop_NTPase"/>
</dbReference>
<comment type="caution">
    <text evidence="1">The sequence shown here is derived from an EMBL/GenBank/DDBJ whole genome shotgun (WGS) entry which is preliminary data.</text>
</comment>
<dbReference type="EMBL" id="JBHULV010000008">
    <property type="protein sequence ID" value="MFD2730556.1"/>
    <property type="molecule type" value="Genomic_DNA"/>
</dbReference>
<sequence>MASTTTTKKEIVDFLWEWAETQEDWGKLLISRIVSTENELTTAERQSVFDYFLEPLKKSKTLPILTITKPKYTPTSKQIELAKLCDITGVNRLAKNQSIHFGKNLTVVFGENGTGKTGYGRVLKSLGFSYDKINKIISNIYATTQPKTATIEFKANGVDKVFNWDGTNTLTGLSVPLAGHLNLNKKKRTVSGKKQTLKFPGTVLDFQNYLLTLRNNKQERDLFNMNSGL</sequence>